<evidence type="ECO:0000313" key="2">
    <source>
        <dbReference type="Proteomes" id="UP000017668"/>
    </source>
</evidence>
<protein>
    <submittedName>
        <fullName evidence="1">Uncharacterized protein</fullName>
    </submittedName>
</protein>
<keyword evidence="2" id="KW-1185">Reference proteome</keyword>
<dbReference type="EMBL" id="AMQQ01000021">
    <property type="protein sequence ID" value="EKJ95076.1"/>
    <property type="molecule type" value="Genomic_DNA"/>
</dbReference>
<sequence length="100" mass="10773">MKPFPVLLHHIFGVSSHSGKLILLSAGSKGYKLSLFRRRARVAKATNPSVTSYNRVASRFTLSSQVAIFPGEFVSVALPGNLAIFGGSILTGKENNVDNR</sequence>
<organism evidence="1 2">
    <name type="scientific">Bradyrhizobium lupini HPC(L)</name>
    <dbReference type="NCBI Taxonomy" id="1229491"/>
    <lineage>
        <taxon>Bacteria</taxon>
        <taxon>Pseudomonadati</taxon>
        <taxon>Pseudomonadota</taxon>
        <taxon>Alphaproteobacteria</taxon>
        <taxon>Hyphomicrobiales</taxon>
        <taxon>Nitrobacteraceae</taxon>
        <taxon>Bradyrhizobium</taxon>
    </lineage>
</organism>
<proteinExistence type="predicted"/>
<reference evidence="1 2" key="1">
    <citation type="journal article" date="2013" name="Genome Announc.">
        <title>Genome Sequence of Rhizobium lupini HPC(L) Isolated from Saline Desert Soil, Kutch (Gujarat).</title>
        <authorList>
            <person name="Agarwal L."/>
            <person name="Purohit H.J."/>
        </authorList>
    </citation>
    <scope>NUCLEOTIDE SEQUENCE [LARGE SCALE GENOMIC DNA]</scope>
    <source>
        <strain evidence="2">HPC(L)</strain>
    </source>
</reference>
<evidence type="ECO:0000313" key="1">
    <source>
        <dbReference type="EMBL" id="EKJ95076.1"/>
    </source>
</evidence>
<gene>
    <name evidence="1" type="ORF">C241_14998</name>
</gene>
<accession>A0ABP2RQ08</accession>
<dbReference type="RefSeq" id="WP_006699019.1">
    <property type="nucleotide sequence ID" value="NZ_AMQQ01000021.1"/>
</dbReference>
<name>A0ABP2RQ08_RHILU</name>
<dbReference type="Proteomes" id="UP000017668">
    <property type="component" value="Unassembled WGS sequence"/>
</dbReference>
<comment type="caution">
    <text evidence="1">The sequence shown here is derived from an EMBL/GenBank/DDBJ whole genome shotgun (WGS) entry which is preliminary data.</text>
</comment>